<dbReference type="InterPro" id="IPR014710">
    <property type="entry name" value="RmlC-like_jellyroll"/>
</dbReference>
<dbReference type="PATRIC" id="fig|1276258.3.peg.86"/>
<dbReference type="AlphaFoldDB" id="V5RIK0"/>
<dbReference type="PANTHER" id="PTHR42742">
    <property type="entry name" value="TRANSCRIPTIONAL REPRESSOR MPRA"/>
    <property type="match status" value="1"/>
</dbReference>
<dbReference type="InterPro" id="IPR046457">
    <property type="entry name" value="PMI_typeI_cat"/>
</dbReference>
<dbReference type="OrthoDB" id="9808275at2"/>
<feature type="binding site" evidence="3">
    <location>
        <position position="94"/>
    </location>
    <ligand>
        <name>Zn(2+)</name>
        <dbReference type="ChEBI" id="CHEBI:29105"/>
    </ligand>
</feature>
<reference evidence="6 7" key="1">
    <citation type="journal article" date="2014" name="Genome Announc.">
        <title>Complete Genome Sequence of Spiroplasma apis B31T (ATCC 33834), a Bacterium Associated with May Disease of Honeybees (Apis mellifera).</title>
        <authorList>
            <person name="Ku C."/>
            <person name="Lo W.S."/>
            <person name="Chen L.L."/>
            <person name="Kuo C.H."/>
        </authorList>
    </citation>
    <scope>NUCLEOTIDE SEQUENCE [LARGE SCALE GENOMIC DNA]</scope>
    <source>
        <strain evidence="6">B31</strain>
    </source>
</reference>
<dbReference type="CDD" id="cd07010">
    <property type="entry name" value="cupin_PMI_type_I_N_bac"/>
    <property type="match status" value="1"/>
</dbReference>
<dbReference type="InterPro" id="IPR011051">
    <property type="entry name" value="RmlC_Cupin_sf"/>
</dbReference>
<feature type="binding site" evidence="3">
    <location>
        <position position="111"/>
    </location>
    <ligand>
        <name>Zn(2+)</name>
        <dbReference type="ChEBI" id="CHEBI:29105"/>
    </ligand>
</feature>
<dbReference type="GO" id="GO:0005975">
    <property type="term" value="P:carbohydrate metabolic process"/>
    <property type="evidence" value="ECO:0007669"/>
    <property type="project" value="InterPro"/>
</dbReference>
<dbReference type="Pfam" id="PF20511">
    <property type="entry name" value="PMI_typeI_cat"/>
    <property type="match status" value="1"/>
</dbReference>
<dbReference type="GO" id="GO:0004476">
    <property type="term" value="F:mannose-6-phosphate isomerase activity"/>
    <property type="evidence" value="ECO:0007669"/>
    <property type="project" value="InterPro"/>
</dbReference>
<sequence>MSKIFKIKPYFSKKIWGGNKLENFGFELPNDSIGEAWLISAHKNGMSFLESNGSRISLKDFYDKYKSLFNLSEREFPLLTKIITSNDFLSVQVHPNDEYALKKHNSLGKPEAWYVLDCPPNSSLIYGHTAKTLEDFKNKVMNNQWDSLLVNVPINIGDFLYVEPGKVHAISPGLTVFELQRSSDITYRLYDYDRIDNNGKKRDLHLIESFETVLIPDSKPVIIKNKTKLIFESSFFSLYLLDTSVENKFKIKESIKWFQITVIEGQGLINDVFFKKGESALVLENGGEYSLEGEFKMLISWVES</sequence>
<feature type="domain" description="Phosphomannose isomerase type I catalytic" evidence="5">
    <location>
        <begin position="4"/>
        <end position="105"/>
    </location>
</feature>
<keyword evidence="2 3" id="KW-0862">Zinc</keyword>
<dbReference type="InterPro" id="IPR051804">
    <property type="entry name" value="Carb_Metab_Reg_Kinase/Isom"/>
</dbReference>
<proteinExistence type="predicted"/>
<dbReference type="STRING" id="1276258.SAPIS_v1c00890"/>
<keyword evidence="6" id="KW-0413">Isomerase</keyword>
<evidence type="ECO:0000256" key="1">
    <source>
        <dbReference type="ARBA" id="ARBA00022723"/>
    </source>
</evidence>
<dbReference type="RefSeq" id="WP_023788870.1">
    <property type="nucleotide sequence ID" value="NC_022998.1"/>
</dbReference>
<organism evidence="6 7">
    <name type="scientific">Spiroplasma apis B31</name>
    <dbReference type="NCBI Taxonomy" id="1276258"/>
    <lineage>
        <taxon>Bacteria</taxon>
        <taxon>Bacillati</taxon>
        <taxon>Mycoplasmatota</taxon>
        <taxon>Mollicutes</taxon>
        <taxon>Entomoplasmatales</taxon>
        <taxon>Spiroplasmataceae</taxon>
        <taxon>Spiroplasma</taxon>
    </lineage>
</organism>
<evidence type="ECO:0000259" key="5">
    <source>
        <dbReference type="Pfam" id="PF20511"/>
    </source>
</evidence>
<evidence type="ECO:0000256" key="3">
    <source>
        <dbReference type="PIRSR" id="PIRSR036894-1"/>
    </source>
</evidence>
<evidence type="ECO:0000256" key="2">
    <source>
        <dbReference type="ARBA" id="ARBA00022833"/>
    </source>
</evidence>
<accession>V5RIK0</accession>
<dbReference type="eggNOG" id="COG1482">
    <property type="taxonomic scope" value="Bacteria"/>
</dbReference>
<dbReference type="PANTHER" id="PTHR42742:SF3">
    <property type="entry name" value="FRUCTOKINASE"/>
    <property type="match status" value="1"/>
</dbReference>
<dbReference type="GO" id="GO:0008270">
    <property type="term" value="F:zinc ion binding"/>
    <property type="evidence" value="ECO:0007669"/>
    <property type="project" value="InterPro"/>
</dbReference>
<gene>
    <name evidence="6" type="primary">manA</name>
    <name evidence="6" type="ORF">SAPIS_v1c00890</name>
</gene>
<dbReference type="EMBL" id="CP006682">
    <property type="protein sequence ID" value="AHB35936.1"/>
    <property type="molecule type" value="Genomic_DNA"/>
</dbReference>
<feature type="binding site" evidence="3">
    <location>
        <position position="168"/>
    </location>
    <ligand>
        <name>Zn(2+)</name>
        <dbReference type="ChEBI" id="CHEBI:29105"/>
    </ligand>
</feature>
<dbReference type="Proteomes" id="UP000018550">
    <property type="component" value="Chromosome"/>
</dbReference>
<name>V5RIK0_SPIAP</name>
<dbReference type="KEGG" id="sapi:SAPIS_v1c00890"/>
<feature type="active site" evidence="4">
    <location>
        <position position="188"/>
    </location>
</feature>
<protein>
    <submittedName>
        <fullName evidence="6">Mannose-6-phosphate isomerase</fullName>
    </submittedName>
</protein>
<dbReference type="SUPFAM" id="SSF51182">
    <property type="entry name" value="RmlC-like cupins"/>
    <property type="match status" value="1"/>
</dbReference>
<dbReference type="HOGENOM" id="CLU_020529_0_0_14"/>
<keyword evidence="7" id="KW-1185">Reference proteome</keyword>
<comment type="cofactor">
    <cofactor evidence="3">
        <name>Zn(2+)</name>
        <dbReference type="ChEBI" id="CHEBI:29105"/>
    </cofactor>
    <text evidence="3">Binds 1 zinc ion per subunit.</text>
</comment>
<dbReference type="Gene3D" id="2.60.120.10">
    <property type="entry name" value="Jelly Rolls"/>
    <property type="match status" value="2"/>
</dbReference>
<evidence type="ECO:0000256" key="4">
    <source>
        <dbReference type="PIRSR" id="PIRSR036894-2"/>
    </source>
</evidence>
<evidence type="ECO:0000313" key="7">
    <source>
        <dbReference type="Proteomes" id="UP000018550"/>
    </source>
</evidence>
<dbReference type="PIRSF" id="PIRSF036894">
    <property type="entry name" value="PMI_Firm_short"/>
    <property type="match status" value="1"/>
</dbReference>
<evidence type="ECO:0000313" key="6">
    <source>
        <dbReference type="EMBL" id="AHB35936.1"/>
    </source>
</evidence>
<keyword evidence="1 3" id="KW-0479">Metal-binding</keyword>
<dbReference type="InterPro" id="IPR014628">
    <property type="entry name" value="Man6P_isomerase_Firm_short"/>
</dbReference>